<dbReference type="Proteomes" id="UP000323664">
    <property type="component" value="Unassembled WGS sequence"/>
</dbReference>
<dbReference type="RefSeq" id="WP_123063823.1">
    <property type="nucleotide sequence ID" value="NZ_RIAS01000004.1"/>
</dbReference>
<keyword evidence="1" id="KW-0812">Transmembrane</keyword>
<sequence>MKRALINLISALLFNLLLAICSYVPLEKRLPNSSYSSFSDTYLLFFLYSFPLYFVLGYICSVVFDKLKMQTRGVQFYLGLVITYALAICISFASIIIFLNNEIDNKLVVLLFCFLGAVLHGVVSAIFRFKNR</sequence>
<evidence type="ECO:0000256" key="1">
    <source>
        <dbReference type="SAM" id="Phobius"/>
    </source>
</evidence>
<reference evidence="2 3" key="1">
    <citation type="journal article" date="2019" name="J. Ind. Microbiol. Biotechnol.">
        <title>Paenibacillus amylolyticus 27C64 has a diverse set of carbohydrate-active enzymes and complete pectin deconstruction system.</title>
        <authorList>
            <person name="Keggi C."/>
            <person name="Doran-Peterson J."/>
        </authorList>
    </citation>
    <scope>NUCLEOTIDE SEQUENCE [LARGE SCALE GENOMIC DNA]</scope>
    <source>
        <strain evidence="2 3">27C64</strain>
    </source>
</reference>
<protein>
    <submittedName>
        <fullName evidence="2">Uncharacterized protein</fullName>
    </submittedName>
</protein>
<name>A0A5M9WQY5_PAEAM</name>
<proteinExistence type="predicted"/>
<accession>A0A5M9WQY5</accession>
<keyword evidence="1" id="KW-1133">Transmembrane helix</keyword>
<feature type="transmembrane region" description="Helical" evidence="1">
    <location>
        <begin position="107"/>
        <end position="127"/>
    </location>
</feature>
<gene>
    <name evidence="2" type="ORF">EC604_08790</name>
</gene>
<evidence type="ECO:0000313" key="3">
    <source>
        <dbReference type="Proteomes" id="UP000323664"/>
    </source>
</evidence>
<dbReference type="AlphaFoldDB" id="A0A5M9WQY5"/>
<dbReference type="EMBL" id="RIAS01000004">
    <property type="protein sequence ID" value="KAA8783943.1"/>
    <property type="molecule type" value="Genomic_DNA"/>
</dbReference>
<feature type="transmembrane region" description="Helical" evidence="1">
    <location>
        <begin position="43"/>
        <end position="64"/>
    </location>
</feature>
<organism evidence="2 3">
    <name type="scientific">Paenibacillus amylolyticus</name>
    <dbReference type="NCBI Taxonomy" id="1451"/>
    <lineage>
        <taxon>Bacteria</taxon>
        <taxon>Bacillati</taxon>
        <taxon>Bacillota</taxon>
        <taxon>Bacilli</taxon>
        <taxon>Bacillales</taxon>
        <taxon>Paenibacillaceae</taxon>
        <taxon>Paenibacillus</taxon>
    </lineage>
</organism>
<keyword evidence="1" id="KW-0472">Membrane</keyword>
<comment type="caution">
    <text evidence="2">The sequence shown here is derived from an EMBL/GenBank/DDBJ whole genome shotgun (WGS) entry which is preliminary data.</text>
</comment>
<feature type="transmembrane region" description="Helical" evidence="1">
    <location>
        <begin position="76"/>
        <end position="101"/>
    </location>
</feature>
<evidence type="ECO:0000313" key="2">
    <source>
        <dbReference type="EMBL" id="KAA8783943.1"/>
    </source>
</evidence>